<evidence type="ECO:0000259" key="1">
    <source>
        <dbReference type="Pfam" id="PF13936"/>
    </source>
</evidence>
<dbReference type="Proteomes" id="UP000319349">
    <property type="component" value="Chromosome"/>
</dbReference>
<keyword evidence="3" id="KW-1185">Reference proteome</keyword>
<sequence length="168" mass="18397">MSWVATMGRGICWDGLRSTIDGERAYVRVGLARVVSACALRANAVRTVWISIRYGCFASSAVYGLEAKQKLSRLGASHFSLLVQRKVTAESIGKRNTPWKRPMQQCFLQLDAEEQGVVMAMKLEHASARAIARALGRAPSTITRELRRNGYMAACDQGVIGRPRIAGG</sequence>
<accession>A0A514EB57</accession>
<gene>
    <name evidence="2" type="ORF">E4A48_05660</name>
</gene>
<organism evidence="2 3">
    <name type="scientific">Xanthomonas cerealis pv. cerealis</name>
    <dbReference type="NCBI Taxonomy" id="152263"/>
    <lineage>
        <taxon>Bacteria</taxon>
        <taxon>Pseudomonadati</taxon>
        <taxon>Pseudomonadota</taxon>
        <taxon>Gammaproteobacteria</taxon>
        <taxon>Lysobacterales</taxon>
        <taxon>Lysobacteraceae</taxon>
        <taxon>Xanthomonas</taxon>
        <taxon>Xanthomonas translucens group</taxon>
        <taxon>Xanthomonas cerealis</taxon>
    </lineage>
</organism>
<evidence type="ECO:0000313" key="2">
    <source>
        <dbReference type="EMBL" id="QDI03249.1"/>
    </source>
</evidence>
<feature type="domain" description="Transposase IS30-like HTH" evidence="1">
    <location>
        <begin position="109"/>
        <end position="149"/>
    </location>
</feature>
<dbReference type="Pfam" id="PF13936">
    <property type="entry name" value="HTH_38"/>
    <property type="match status" value="1"/>
</dbReference>
<dbReference type="EMBL" id="CP038228">
    <property type="protein sequence ID" value="QDI03249.1"/>
    <property type="molecule type" value="Genomic_DNA"/>
</dbReference>
<proteinExistence type="predicted"/>
<dbReference type="InterPro" id="IPR025246">
    <property type="entry name" value="IS30-like_HTH"/>
</dbReference>
<reference evidence="2 3" key="1">
    <citation type="submission" date="2019-03" db="EMBL/GenBank/DDBJ databases">
        <title>Tal1 in Xanthomonas translucens pv. cerealis Contributes to Virulence in Bacterial Leaf Streak of Wheat.</title>
        <authorList>
            <person name="Shah S.M.A."/>
            <person name="Haq F."/>
            <person name="Ma W."/>
            <person name="Xu X."/>
            <person name="Wang S."/>
            <person name="Xu Z."/>
            <person name="Zou L."/>
            <person name="Zhu B."/>
            <person name="Chen G."/>
        </authorList>
    </citation>
    <scope>NUCLEOTIDE SEQUENCE [LARGE SCALE GENOMIC DNA]</scope>
    <source>
        <strain evidence="2 3">01</strain>
    </source>
</reference>
<dbReference type="Gene3D" id="1.10.10.60">
    <property type="entry name" value="Homeodomain-like"/>
    <property type="match status" value="1"/>
</dbReference>
<name>A0A514EB57_9XANT</name>
<evidence type="ECO:0000313" key="3">
    <source>
        <dbReference type="Proteomes" id="UP000319349"/>
    </source>
</evidence>
<dbReference type="AlphaFoldDB" id="A0A514EB57"/>
<protein>
    <recommendedName>
        <fullName evidence="1">Transposase IS30-like HTH domain-containing protein</fullName>
    </recommendedName>
</protein>